<dbReference type="InterPro" id="IPR012093">
    <property type="entry name" value="Pirin"/>
</dbReference>
<reference evidence="6 7" key="1">
    <citation type="journal article" date="2019" name="Lett. Appl. Microbiol.">
        <title>A case of 'blown pack' spoilage of vacuum-packaged pork likely associated with Clostridium estertheticum in Canada.</title>
        <authorList>
            <person name="Zhang P."/>
            <person name="Ward P."/>
            <person name="McMullen L.M."/>
            <person name="Yang X."/>
        </authorList>
    </citation>
    <scope>NUCLEOTIDE SEQUENCE [LARGE SCALE GENOMIC DNA]</scope>
    <source>
        <strain evidence="6 7">MA19</strain>
    </source>
</reference>
<evidence type="ECO:0000259" key="4">
    <source>
        <dbReference type="Pfam" id="PF02678"/>
    </source>
</evidence>
<sequence length="279" mass="31362">MKTREIRKVVTGTTQYDGAGVKLVRVISLPDIKEFDPFLMLDAFDSIDPDDYTKGFPWHPHRGIETVTYLISGDIEHTDSLGNNGSILDGCCQWMTAGGGILHQEMPKKSNRMLGVQLWLNLPQKDKMTSPKYRDIREDMVTKIDEDDKIIRVISGNYKGNSGAVQGEHVKMLFLDVEMKAGGRWELETMTDTTLFIYIVEGEGCFDDSNDKLVPSRSAVLFNDGEKLVARATEKGLRFLLFSGAKLNESIAWGGPIVMNTQEELRRAFKDIEDGTFVK</sequence>
<accession>A0A5N7IKE0</accession>
<dbReference type="Gene3D" id="2.60.120.10">
    <property type="entry name" value="Jelly Rolls"/>
    <property type="match status" value="2"/>
</dbReference>
<dbReference type="InterPro" id="IPR008778">
    <property type="entry name" value="Pirin_C_dom"/>
</dbReference>
<feature type="domain" description="Pirin N-terminal" evidence="4">
    <location>
        <begin position="29"/>
        <end position="120"/>
    </location>
</feature>
<dbReference type="PANTHER" id="PTHR13903:SF8">
    <property type="entry name" value="PIRIN"/>
    <property type="match status" value="1"/>
</dbReference>
<dbReference type="PIRSF" id="PIRSF006232">
    <property type="entry name" value="Pirin"/>
    <property type="match status" value="1"/>
</dbReference>
<dbReference type="CDD" id="cd02909">
    <property type="entry name" value="cupin_pirin_N"/>
    <property type="match status" value="1"/>
</dbReference>
<dbReference type="RefSeq" id="WP_152750853.1">
    <property type="nucleotide sequence ID" value="NZ_SPSE01000016.1"/>
</dbReference>
<dbReference type="EMBL" id="SPSF01000015">
    <property type="protein sequence ID" value="MPQ61428.1"/>
    <property type="molecule type" value="Genomic_DNA"/>
</dbReference>
<evidence type="ECO:0000313" key="7">
    <source>
        <dbReference type="Proteomes" id="UP000342249"/>
    </source>
</evidence>
<comment type="cofactor">
    <cofactor evidence="2">
        <name>Fe cation</name>
        <dbReference type="ChEBI" id="CHEBI:24875"/>
    </cofactor>
    <text evidence="2">Binds 1 Fe cation per subunit.</text>
</comment>
<feature type="binding site" evidence="2">
    <location>
        <position position="61"/>
    </location>
    <ligand>
        <name>Fe cation</name>
        <dbReference type="ChEBI" id="CHEBI:24875"/>
    </ligand>
</feature>
<feature type="binding site" evidence="2">
    <location>
        <position position="103"/>
    </location>
    <ligand>
        <name>Fe cation</name>
        <dbReference type="ChEBI" id="CHEBI:24875"/>
    </ligand>
</feature>
<dbReference type="Pfam" id="PF05726">
    <property type="entry name" value="Pirin_C"/>
    <property type="match status" value="1"/>
</dbReference>
<feature type="binding site" evidence="2">
    <location>
        <position position="59"/>
    </location>
    <ligand>
        <name>Fe cation</name>
        <dbReference type="ChEBI" id="CHEBI:24875"/>
    </ligand>
</feature>
<evidence type="ECO:0000259" key="5">
    <source>
        <dbReference type="Pfam" id="PF05726"/>
    </source>
</evidence>
<gene>
    <name evidence="6" type="ORF">E4V82_04800</name>
</gene>
<organism evidence="6 7">
    <name type="scientific">Clostridium estertheticum</name>
    <dbReference type="NCBI Taxonomy" id="238834"/>
    <lineage>
        <taxon>Bacteria</taxon>
        <taxon>Bacillati</taxon>
        <taxon>Bacillota</taxon>
        <taxon>Clostridia</taxon>
        <taxon>Eubacteriales</taxon>
        <taxon>Clostridiaceae</taxon>
        <taxon>Clostridium</taxon>
    </lineage>
</organism>
<dbReference type="PANTHER" id="PTHR13903">
    <property type="entry name" value="PIRIN-RELATED"/>
    <property type="match status" value="1"/>
</dbReference>
<dbReference type="AlphaFoldDB" id="A0A5N7IKE0"/>
<comment type="caution">
    <text evidence="6">The sequence shown here is derived from an EMBL/GenBank/DDBJ whole genome shotgun (WGS) entry which is preliminary data.</text>
</comment>
<evidence type="ECO:0000256" key="2">
    <source>
        <dbReference type="PIRSR" id="PIRSR006232-1"/>
    </source>
</evidence>
<dbReference type="CDD" id="cd02247">
    <property type="entry name" value="cupin_pirin_C"/>
    <property type="match status" value="1"/>
</dbReference>
<dbReference type="InterPro" id="IPR011051">
    <property type="entry name" value="RmlC_Cupin_sf"/>
</dbReference>
<keyword evidence="2" id="KW-0479">Metal-binding</keyword>
<keyword evidence="2" id="KW-0408">Iron</keyword>
<comment type="similarity">
    <text evidence="1 3">Belongs to the pirin family.</text>
</comment>
<dbReference type="SUPFAM" id="SSF51182">
    <property type="entry name" value="RmlC-like cupins"/>
    <property type="match status" value="1"/>
</dbReference>
<feature type="binding site" evidence="2">
    <location>
        <position position="105"/>
    </location>
    <ligand>
        <name>Fe cation</name>
        <dbReference type="ChEBI" id="CHEBI:24875"/>
    </ligand>
</feature>
<name>A0A5N7IKE0_9CLOT</name>
<evidence type="ECO:0000256" key="3">
    <source>
        <dbReference type="RuleBase" id="RU003457"/>
    </source>
</evidence>
<dbReference type="Proteomes" id="UP000342249">
    <property type="component" value="Unassembled WGS sequence"/>
</dbReference>
<dbReference type="GO" id="GO:0046872">
    <property type="term" value="F:metal ion binding"/>
    <property type="evidence" value="ECO:0007669"/>
    <property type="project" value="UniProtKB-KW"/>
</dbReference>
<dbReference type="InterPro" id="IPR003829">
    <property type="entry name" value="Pirin_N_dom"/>
</dbReference>
<dbReference type="Pfam" id="PF02678">
    <property type="entry name" value="Pirin"/>
    <property type="match status" value="1"/>
</dbReference>
<proteinExistence type="inferred from homology"/>
<evidence type="ECO:0000313" key="6">
    <source>
        <dbReference type="EMBL" id="MPQ61428.1"/>
    </source>
</evidence>
<protein>
    <submittedName>
        <fullName evidence="6">Pirin family protein</fullName>
    </submittedName>
</protein>
<evidence type="ECO:0000256" key="1">
    <source>
        <dbReference type="ARBA" id="ARBA00008416"/>
    </source>
</evidence>
<dbReference type="InterPro" id="IPR014710">
    <property type="entry name" value="RmlC-like_jellyroll"/>
</dbReference>
<feature type="domain" description="Pirin C-terminal" evidence="5">
    <location>
        <begin position="175"/>
        <end position="277"/>
    </location>
</feature>